<gene>
    <name evidence="1" type="ORF">AN963_00890</name>
</gene>
<organism evidence="1 2">
    <name type="scientific">Brevibacillus choshinensis</name>
    <dbReference type="NCBI Taxonomy" id="54911"/>
    <lineage>
        <taxon>Bacteria</taxon>
        <taxon>Bacillati</taxon>
        <taxon>Bacillota</taxon>
        <taxon>Bacilli</taxon>
        <taxon>Bacillales</taxon>
        <taxon>Paenibacillaceae</taxon>
        <taxon>Brevibacillus</taxon>
    </lineage>
</organism>
<protein>
    <recommendedName>
        <fullName evidence="3">Prenyltransferase</fullName>
    </recommendedName>
</protein>
<accession>A0ABR5NA11</accession>
<evidence type="ECO:0000313" key="2">
    <source>
        <dbReference type="Proteomes" id="UP000051063"/>
    </source>
</evidence>
<keyword evidence="2" id="KW-1185">Reference proteome</keyword>
<name>A0ABR5NA11_BRECH</name>
<reference evidence="1 2" key="1">
    <citation type="submission" date="2015-09" db="EMBL/GenBank/DDBJ databases">
        <title>Genome sequencing project for genomic taxonomy and phylogenomics of Bacillus-like bacteria.</title>
        <authorList>
            <person name="Liu B."/>
            <person name="Wang J."/>
            <person name="Zhu Y."/>
            <person name="Liu G."/>
            <person name="Chen Q."/>
            <person name="Chen Z."/>
            <person name="Lan J."/>
            <person name="Che J."/>
            <person name="Ge C."/>
            <person name="Shi H."/>
            <person name="Pan Z."/>
            <person name="Liu X."/>
        </authorList>
    </citation>
    <scope>NUCLEOTIDE SEQUENCE [LARGE SCALE GENOMIC DNA]</scope>
    <source>
        <strain evidence="1 2">DSM 8552</strain>
    </source>
</reference>
<sequence length="302" mass="35174">MKYLDQSGLETARQFMKHRARPLEQAIYEYAFESGSDEKVLKELSAFQNPDGGFGHGLEPDLRCKESSALATTRALEIVGRMPLSDERAGMIRKALTYFVHSYREDRRGWDIIPPEAESAPRAVWWKYGVFAENWGNPNAQIIAFFLDHRMLVPYEKLDDLVQSAIDYFLNECDVEEMHELFCYLQLMERLDESQQALLDGKMLRFLDNCIPSDPQQREGYGAEPLQAADSPTSRYYPKYASLIPDELDRLIGKQGEDGAWAPNWTWYQYEEEWQQAKEEWKGILTLQSLRTLQNYDRLFPI</sequence>
<dbReference type="InterPro" id="IPR008930">
    <property type="entry name" value="Terpenoid_cyclase/PrenylTrfase"/>
</dbReference>
<dbReference type="RefSeq" id="WP_055742684.1">
    <property type="nucleotide sequence ID" value="NZ_LJJB01000007.1"/>
</dbReference>
<evidence type="ECO:0008006" key="3">
    <source>
        <dbReference type="Google" id="ProtNLM"/>
    </source>
</evidence>
<proteinExistence type="predicted"/>
<dbReference type="Proteomes" id="UP000051063">
    <property type="component" value="Unassembled WGS sequence"/>
</dbReference>
<dbReference type="EMBL" id="LJJB01000007">
    <property type="protein sequence ID" value="KQL48403.1"/>
    <property type="molecule type" value="Genomic_DNA"/>
</dbReference>
<evidence type="ECO:0000313" key="1">
    <source>
        <dbReference type="EMBL" id="KQL48403.1"/>
    </source>
</evidence>
<dbReference type="SUPFAM" id="SSF48239">
    <property type="entry name" value="Terpenoid cyclases/Protein prenyltransferases"/>
    <property type="match status" value="1"/>
</dbReference>
<comment type="caution">
    <text evidence="1">The sequence shown here is derived from an EMBL/GenBank/DDBJ whole genome shotgun (WGS) entry which is preliminary data.</text>
</comment>